<feature type="domain" description="Flagellar assembly protein T middle" evidence="3">
    <location>
        <begin position="119"/>
        <end position="283"/>
    </location>
</feature>
<protein>
    <recommendedName>
        <fullName evidence="7">Flagellar biosynthesis protein FlgT</fullName>
    </recommendedName>
</protein>
<dbReference type="RefSeq" id="WP_127694383.1">
    <property type="nucleotide sequence ID" value="NZ_SACQ01000005.1"/>
</dbReference>
<feature type="signal peptide" evidence="1">
    <location>
        <begin position="1"/>
        <end position="22"/>
    </location>
</feature>
<feature type="chain" id="PRO_5019264276" description="Flagellar biosynthesis protein FlgT" evidence="1">
    <location>
        <begin position="23"/>
        <end position="404"/>
    </location>
</feature>
<evidence type="ECO:0000259" key="4">
    <source>
        <dbReference type="Pfam" id="PF16548"/>
    </source>
</evidence>
<dbReference type="EMBL" id="SACQ01000005">
    <property type="protein sequence ID" value="RVU30187.1"/>
    <property type="molecule type" value="Genomic_DNA"/>
</dbReference>
<dbReference type="InterPro" id="IPR032386">
    <property type="entry name" value="FlgT_M"/>
</dbReference>
<reference evidence="5 6" key="1">
    <citation type="submission" date="2019-01" db="EMBL/GenBank/DDBJ databases">
        <authorList>
            <person name="Chen W.-M."/>
        </authorList>
    </citation>
    <scope>NUCLEOTIDE SEQUENCE [LARGE SCALE GENOMIC DNA]</scope>
    <source>
        <strain evidence="5 6">HPM-16</strain>
    </source>
</reference>
<name>A0A437Q6S5_9GAMM</name>
<dbReference type="Gene3D" id="3.40.50.10610">
    <property type="entry name" value="ABC-type transport auxiliary lipoprotein component"/>
    <property type="match status" value="1"/>
</dbReference>
<accession>A0A437Q6S5</accession>
<gene>
    <name evidence="5" type="ORF">EOE65_11035</name>
</gene>
<proteinExistence type="predicted"/>
<dbReference type="InterPro" id="IPR038165">
    <property type="entry name" value="FlgT_C_sf"/>
</dbReference>
<dbReference type="Pfam" id="PF16538">
    <property type="entry name" value="FlgT_C"/>
    <property type="match status" value="1"/>
</dbReference>
<dbReference type="Gene3D" id="2.40.10.410">
    <property type="entry name" value="FlgT, C-terminal domain"/>
    <property type="match status" value="1"/>
</dbReference>
<dbReference type="InterPro" id="IPR032388">
    <property type="entry name" value="FlgT_C"/>
</dbReference>
<evidence type="ECO:0008006" key="7">
    <source>
        <dbReference type="Google" id="ProtNLM"/>
    </source>
</evidence>
<dbReference type="AlphaFoldDB" id="A0A437Q6S5"/>
<dbReference type="InterPro" id="IPR038180">
    <property type="entry name" value="FlgT_N_sf"/>
</dbReference>
<evidence type="ECO:0000256" key="1">
    <source>
        <dbReference type="SAM" id="SignalP"/>
    </source>
</evidence>
<organism evidence="5 6">
    <name type="scientific">Neptunomonas marina</name>
    <dbReference type="NCBI Taxonomy" id="1815562"/>
    <lineage>
        <taxon>Bacteria</taxon>
        <taxon>Pseudomonadati</taxon>
        <taxon>Pseudomonadota</taxon>
        <taxon>Gammaproteobacteria</taxon>
        <taxon>Oceanospirillales</taxon>
        <taxon>Oceanospirillaceae</taxon>
        <taxon>Neptunomonas</taxon>
    </lineage>
</organism>
<keyword evidence="6" id="KW-1185">Reference proteome</keyword>
<evidence type="ECO:0000259" key="3">
    <source>
        <dbReference type="Pfam" id="PF16539"/>
    </source>
</evidence>
<sequence length="404" mass="44338">MLRYIRSTLLLLLLGVVSAAHAASIEATGQAFLVDGDLGKAREQAINDAKRQASLQAAAYISSTQQLSNGILEIDNMRVSTLSTIRDVEVLDEKLFGNKLHVRIRAEVEVDTACENGGSGNSFRKTVAVSAFPVEQPAQKNLGGFRHIDSLLAKQLVERINRHPNLSALNAGHLQLQNPLSTAATHQLDNGALTTLMRHSQQLDTQYIVSGVVRDLSMVDPSVMQEENLFVSTYNRLDYKSDKHLRNFAIDLYIHDGFSGALIDQFSLATQGRWTLQPNQQTGFATPAFYEQAYGKAVADLLKDAAKQITEKLRCMPFSARITAADSNRLWIASGQRSGLKVGDKLSVYRKSVMYNPSGPATTELINTQQTLTISDVQATSASGFIEGSTSQHNIQIDDVVIFW</sequence>
<evidence type="ECO:0000313" key="6">
    <source>
        <dbReference type="Proteomes" id="UP000282818"/>
    </source>
</evidence>
<feature type="domain" description="Flagellar assembly protein T C-terminal" evidence="2">
    <location>
        <begin position="328"/>
        <end position="402"/>
    </location>
</feature>
<dbReference type="InterPro" id="IPR032370">
    <property type="entry name" value="FlgT_N"/>
</dbReference>
<evidence type="ECO:0000259" key="2">
    <source>
        <dbReference type="Pfam" id="PF16538"/>
    </source>
</evidence>
<dbReference type="Proteomes" id="UP000282818">
    <property type="component" value="Unassembled WGS sequence"/>
</dbReference>
<feature type="domain" description="Flagellar assembly protein T N-terminal" evidence="4">
    <location>
        <begin position="25"/>
        <end position="108"/>
    </location>
</feature>
<keyword evidence="1" id="KW-0732">Signal</keyword>
<comment type="caution">
    <text evidence="5">The sequence shown here is derived from an EMBL/GenBank/DDBJ whole genome shotgun (WGS) entry which is preliminary data.</text>
</comment>
<dbReference type="Gene3D" id="3.30.1660.40">
    <property type="entry name" value="FlgT, N-terminal domain"/>
    <property type="match status" value="1"/>
</dbReference>
<evidence type="ECO:0000313" key="5">
    <source>
        <dbReference type="EMBL" id="RVU30187.1"/>
    </source>
</evidence>
<dbReference type="Pfam" id="PF16539">
    <property type="entry name" value="FlgT_M"/>
    <property type="match status" value="1"/>
</dbReference>
<dbReference type="Pfam" id="PF16548">
    <property type="entry name" value="FlgT_N"/>
    <property type="match status" value="1"/>
</dbReference>